<protein>
    <submittedName>
        <fullName evidence="4">Uncharacterized protein</fullName>
    </submittedName>
</protein>
<keyword evidence="3" id="KW-1133">Transmembrane helix</keyword>
<comment type="caution">
    <text evidence="4">The sequence shown here is derived from an EMBL/GenBank/DDBJ whole genome shotgun (WGS) entry which is preliminary data.</text>
</comment>
<evidence type="ECO:0000256" key="3">
    <source>
        <dbReference type="SAM" id="Phobius"/>
    </source>
</evidence>
<feature type="transmembrane region" description="Helical" evidence="3">
    <location>
        <begin position="361"/>
        <end position="380"/>
    </location>
</feature>
<keyword evidence="1" id="KW-0175">Coiled coil</keyword>
<proteinExistence type="predicted"/>
<feature type="transmembrane region" description="Helical" evidence="3">
    <location>
        <begin position="153"/>
        <end position="172"/>
    </location>
</feature>
<feature type="transmembrane region" description="Helical" evidence="3">
    <location>
        <begin position="217"/>
        <end position="241"/>
    </location>
</feature>
<feature type="transmembrane region" description="Helical" evidence="3">
    <location>
        <begin position="122"/>
        <end position="141"/>
    </location>
</feature>
<reference evidence="4" key="1">
    <citation type="submission" date="2021-06" db="EMBL/GenBank/DDBJ databases">
        <title>Genome Sequence of Mortierella hyaline Strain SCG-10, a Cold-Adapted, Nitrate-Reducing Fungus Isolated from Soil in Minnesota, USA.</title>
        <authorList>
            <person name="Aldossari N."/>
        </authorList>
    </citation>
    <scope>NUCLEOTIDE SEQUENCE</scope>
    <source>
        <strain evidence="4">SCG-10</strain>
    </source>
</reference>
<sequence length="389" mass="43826">MSATHVQPKSSPRELSKRMFFLAGYSLTGAALMGSSIGLVIYQSRQFYVLHRFSRSDEMHPHHHHGRFHDFNNSQAFEGQDQGLNSNINHDPSTHGQYPHPRFHGGGHGHHRSLQSLFFSTWLPIMVWFTSLLTSSFLIAARKWVPRAMSARTGVLVSQCVFALFWILLGAMQEVQERLVAERRAARTMGMNPIAAAMEDSNQFDVMFELKEQIRSMIVPLCTVWYLTVILLGSATGLLTASSSLLEKQLHGEYDEAVYEQEEEKEEEEKEEEAVLLVAEEKEALMMEDTKQPLTTLTQRQDSGRYNAGSFSRYTTPQRVQLGLLMFVLFMTQMKLFHWIIQARSLQAFIDGTSTSVSLTLTLVGLVSGTVMTSLGVHFLPRTASSSSA</sequence>
<accession>A0A9P8BSG1</accession>
<feature type="coiled-coil region" evidence="1">
    <location>
        <begin position="251"/>
        <end position="282"/>
    </location>
</feature>
<dbReference type="Proteomes" id="UP000707451">
    <property type="component" value="Unassembled WGS sequence"/>
</dbReference>
<feature type="compositionally biased region" description="Polar residues" evidence="2">
    <location>
        <begin position="86"/>
        <end position="96"/>
    </location>
</feature>
<feature type="transmembrane region" description="Helical" evidence="3">
    <location>
        <begin position="322"/>
        <end position="341"/>
    </location>
</feature>
<gene>
    <name evidence="4" type="ORF">KI688_001454</name>
</gene>
<evidence type="ECO:0000313" key="4">
    <source>
        <dbReference type="EMBL" id="KAG9066233.1"/>
    </source>
</evidence>
<keyword evidence="5" id="KW-1185">Reference proteome</keyword>
<dbReference type="EMBL" id="JAHRHY010000010">
    <property type="protein sequence ID" value="KAG9066233.1"/>
    <property type="molecule type" value="Genomic_DNA"/>
</dbReference>
<feature type="region of interest" description="Disordered" evidence="2">
    <location>
        <begin position="86"/>
        <end position="107"/>
    </location>
</feature>
<name>A0A9P8BSG1_9FUNG</name>
<evidence type="ECO:0000313" key="5">
    <source>
        <dbReference type="Proteomes" id="UP000707451"/>
    </source>
</evidence>
<keyword evidence="3" id="KW-0812">Transmembrane</keyword>
<evidence type="ECO:0000256" key="2">
    <source>
        <dbReference type="SAM" id="MobiDB-lite"/>
    </source>
</evidence>
<keyword evidence="3" id="KW-0472">Membrane</keyword>
<evidence type="ECO:0000256" key="1">
    <source>
        <dbReference type="SAM" id="Coils"/>
    </source>
</evidence>
<dbReference type="AlphaFoldDB" id="A0A9P8BSG1"/>
<feature type="transmembrane region" description="Helical" evidence="3">
    <location>
        <begin position="20"/>
        <end position="42"/>
    </location>
</feature>
<organism evidence="4 5">
    <name type="scientific">Linnemannia hyalina</name>
    <dbReference type="NCBI Taxonomy" id="64524"/>
    <lineage>
        <taxon>Eukaryota</taxon>
        <taxon>Fungi</taxon>
        <taxon>Fungi incertae sedis</taxon>
        <taxon>Mucoromycota</taxon>
        <taxon>Mortierellomycotina</taxon>
        <taxon>Mortierellomycetes</taxon>
        <taxon>Mortierellales</taxon>
        <taxon>Mortierellaceae</taxon>
        <taxon>Linnemannia</taxon>
    </lineage>
</organism>
<dbReference type="OrthoDB" id="2443212at2759"/>